<name>A0A9D1UCT6_9FIRM</name>
<keyword evidence="1" id="KW-0235">DNA replication</keyword>
<sequence>MEGKTYYQVLGVSSQATLDEITAAKNRLAKQYHPDVNLKDGIDTTALMQEVLEAYQILSDAAARAAYDRKIAKRPSVMQTYDLHSEAASEPQEDPVFVTYWKASNDLFDIVTESDALFHQKDESSRIAQLAMQALKHIITLREGQIPERYWHPDIMNWLLFAWYKNRNFTTTYLLTLYDEHIKNEIPVVDKLKLKNKSLRYQHSVKRLIKY</sequence>
<reference evidence="3" key="2">
    <citation type="submission" date="2021-04" db="EMBL/GenBank/DDBJ databases">
        <authorList>
            <person name="Gilroy R."/>
        </authorList>
    </citation>
    <scope>NUCLEOTIDE SEQUENCE</scope>
    <source>
        <strain evidence="3">ChiSxjej1B13-11762</strain>
    </source>
</reference>
<dbReference type="Gene3D" id="1.10.287.110">
    <property type="entry name" value="DnaJ domain"/>
    <property type="match status" value="1"/>
</dbReference>
<feature type="domain" description="J" evidence="2">
    <location>
        <begin position="5"/>
        <end position="71"/>
    </location>
</feature>
<protein>
    <submittedName>
        <fullName evidence="3">DnaJ domain-containing protein</fullName>
    </submittedName>
</protein>
<gene>
    <name evidence="3" type="ORF">H9873_02240</name>
</gene>
<dbReference type="Pfam" id="PF00226">
    <property type="entry name" value="DnaJ"/>
    <property type="match status" value="1"/>
</dbReference>
<dbReference type="SUPFAM" id="SSF46565">
    <property type="entry name" value="Chaperone J-domain"/>
    <property type="match status" value="1"/>
</dbReference>
<comment type="caution">
    <text evidence="3">The sequence shown here is derived from an EMBL/GenBank/DDBJ whole genome shotgun (WGS) entry which is preliminary data.</text>
</comment>
<dbReference type="PRINTS" id="PR00625">
    <property type="entry name" value="JDOMAIN"/>
</dbReference>
<proteinExistence type="predicted"/>
<dbReference type="EMBL" id="DXGF01000040">
    <property type="protein sequence ID" value="HIW83129.1"/>
    <property type="molecule type" value="Genomic_DNA"/>
</dbReference>
<dbReference type="InterPro" id="IPR052763">
    <property type="entry name" value="DnaJ_C4"/>
</dbReference>
<dbReference type="CDD" id="cd06257">
    <property type="entry name" value="DnaJ"/>
    <property type="match status" value="1"/>
</dbReference>
<evidence type="ECO:0000259" key="2">
    <source>
        <dbReference type="PROSITE" id="PS50076"/>
    </source>
</evidence>
<evidence type="ECO:0000313" key="4">
    <source>
        <dbReference type="Proteomes" id="UP000824263"/>
    </source>
</evidence>
<dbReference type="PANTHER" id="PTHR44825:SF1">
    <property type="entry name" value="DNAJ HOMOLOG SUBFAMILY C MEMBER 4"/>
    <property type="match status" value="1"/>
</dbReference>
<dbReference type="Proteomes" id="UP000824263">
    <property type="component" value="Unassembled WGS sequence"/>
</dbReference>
<dbReference type="InterPro" id="IPR036869">
    <property type="entry name" value="J_dom_sf"/>
</dbReference>
<dbReference type="PROSITE" id="PS50076">
    <property type="entry name" value="DNAJ_2"/>
    <property type="match status" value="1"/>
</dbReference>
<accession>A0A9D1UCT6</accession>
<reference evidence="3" key="1">
    <citation type="journal article" date="2021" name="PeerJ">
        <title>Extensive microbial diversity within the chicken gut microbiome revealed by metagenomics and culture.</title>
        <authorList>
            <person name="Gilroy R."/>
            <person name="Ravi A."/>
            <person name="Getino M."/>
            <person name="Pursley I."/>
            <person name="Horton D.L."/>
            <person name="Alikhan N.F."/>
            <person name="Baker D."/>
            <person name="Gharbi K."/>
            <person name="Hall N."/>
            <person name="Watson M."/>
            <person name="Adriaenssens E.M."/>
            <person name="Foster-Nyarko E."/>
            <person name="Jarju S."/>
            <person name="Secka A."/>
            <person name="Antonio M."/>
            <person name="Oren A."/>
            <person name="Chaudhuri R.R."/>
            <person name="La Ragione R."/>
            <person name="Hildebrand F."/>
            <person name="Pallen M.J."/>
        </authorList>
    </citation>
    <scope>NUCLEOTIDE SEQUENCE</scope>
    <source>
        <strain evidence="3">ChiSxjej1B13-11762</strain>
    </source>
</reference>
<dbReference type="SMART" id="SM00271">
    <property type="entry name" value="DnaJ"/>
    <property type="match status" value="1"/>
</dbReference>
<organism evidence="3 4">
    <name type="scientific">Candidatus Dorea gallistercoris</name>
    <dbReference type="NCBI Taxonomy" id="2838542"/>
    <lineage>
        <taxon>Bacteria</taxon>
        <taxon>Bacillati</taxon>
        <taxon>Bacillota</taxon>
        <taxon>Clostridia</taxon>
        <taxon>Lachnospirales</taxon>
        <taxon>Lachnospiraceae</taxon>
        <taxon>Dorea</taxon>
    </lineage>
</organism>
<evidence type="ECO:0000313" key="3">
    <source>
        <dbReference type="EMBL" id="HIW83129.1"/>
    </source>
</evidence>
<dbReference type="AlphaFoldDB" id="A0A9D1UCT6"/>
<dbReference type="InterPro" id="IPR001623">
    <property type="entry name" value="DnaJ_domain"/>
</dbReference>
<dbReference type="GO" id="GO:0006260">
    <property type="term" value="P:DNA replication"/>
    <property type="evidence" value="ECO:0007669"/>
    <property type="project" value="UniProtKB-KW"/>
</dbReference>
<evidence type="ECO:0000256" key="1">
    <source>
        <dbReference type="ARBA" id="ARBA00022705"/>
    </source>
</evidence>
<dbReference type="PANTHER" id="PTHR44825">
    <property type="match status" value="1"/>
</dbReference>